<dbReference type="Pfam" id="PF05175">
    <property type="entry name" value="MTS"/>
    <property type="match status" value="1"/>
</dbReference>
<name>A0A831RJH6_9GAMM</name>
<protein>
    <submittedName>
        <fullName evidence="5">Class I SAM-dependent methyltransferase</fullName>
    </submittedName>
</protein>
<evidence type="ECO:0000256" key="2">
    <source>
        <dbReference type="ARBA" id="ARBA00022679"/>
    </source>
</evidence>
<dbReference type="AlphaFoldDB" id="A0A831RJH6"/>
<gene>
    <name evidence="5" type="ORF">ENI96_08370</name>
</gene>
<proteinExistence type="predicted"/>
<keyword evidence="3" id="KW-0949">S-adenosyl-L-methionine</keyword>
<dbReference type="CDD" id="cd02440">
    <property type="entry name" value="AdoMet_MTases"/>
    <property type="match status" value="1"/>
</dbReference>
<dbReference type="InterPro" id="IPR007848">
    <property type="entry name" value="Small_mtfrase_dom"/>
</dbReference>
<dbReference type="Proteomes" id="UP000886251">
    <property type="component" value="Unassembled WGS sequence"/>
</dbReference>
<evidence type="ECO:0000256" key="1">
    <source>
        <dbReference type="ARBA" id="ARBA00022603"/>
    </source>
</evidence>
<comment type="caution">
    <text evidence="5">The sequence shown here is derived from an EMBL/GenBank/DDBJ whole genome shotgun (WGS) entry which is preliminary data.</text>
</comment>
<keyword evidence="1 5" id="KW-0489">Methyltransferase</keyword>
<dbReference type="GO" id="GO:0008757">
    <property type="term" value="F:S-adenosylmethionine-dependent methyltransferase activity"/>
    <property type="evidence" value="ECO:0007669"/>
    <property type="project" value="InterPro"/>
</dbReference>
<keyword evidence="2" id="KW-0808">Transferase</keyword>
<dbReference type="PANTHER" id="PTHR47816">
    <property type="entry name" value="RIBOSOMAL RNA SMALL SUBUNIT METHYLTRANSFERASE C"/>
    <property type="match status" value="1"/>
</dbReference>
<dbReference type="InterPro" id="IPR029063">
    <property type="entry name" value="SAM-dependent_MTases_sf"/>
</dbReference>
<dbReference type="EMBL" id="DRKP01000095">
    <property type="protein sequence ID" value="HEB96432.1"/>
    <property type="molecule type" value="Genomic_DNA"/>
</dbReference>
<dbReference type="GO" id="GO:0032259">
    <property type="term" value="P:methylation"/>
    <property type="evidence" value="ECO:0007669"/>
    <property type="project" value="UniProtKB-KW"/>
</dbReference>
<dbReference type="PANTHER" id="PTHR47816:SF4">
    <property type="entry name" value="RIBOSOMAL RNA SMALL SUBUNIT METHYLTRANSFERASE C"/>
    <property type="match status" value="1"/>
</dbReference>
<dbReference type="SUPFAM" id="SSF53335">
    <property type="entry name" value="S-adenosyl-L-methionine-dependent methyltransferases"/>
    <property type="match status" value="1"/>
</dbReference>
<organism evidence="5">
    <name type="scientific">Sedimenticola thiotaurini</name>
    <dbReference type="NCBI Taxonomy" id="1543721"/>
    <lineage>
        <taxon>Bacteria</taxon>
        <taxon>Pseudomonadati</taxon>
        <taxon>Pseudomonadota</taxon>
        <taxon>Gammaproteobacteria</taxon>
        <taxon>Chromatiales</taxon>
        <taxon>Sedimenticolaceae</taxon>
        <taxon>Sedimenticola</taxon>
    </lineage>
</organism>
<feature type="domain" description="Methyltransferase small" evidence="4">
    <location>
        <begin position="33"/>
        <end position="198"/>
    </location>
</feature>
<dbReference type="InterPro" id="IPR046977">
    <property type="entry name" value="RsmC/RlmG"/>
</dbReference>
<evidence type="ECO:0000313" key="5">
    <source>
        <dbReference type="EMBL" id="HEB96432.1"/>
    </source>
</evidence>
<dbReference type="Gene3D" id="3.40.50.150">
    <property type="entry name" value="Vaccinia Virus protein VP39"/>
    <property type="match status" value="1"/>
</dbReference>
<evidence type="ECO:0000256" key="3">
    <source>
        <dbReference type="ARBA" id="ARBA00022691"/>
    </source>
</evidence>
<accession>A0A831RJH6</accession>
<reference evidence="5" key="1">
    <citation type="journal article" date="2020" name="mSystems">
        <title>Genome- and Community-Level Interaction Insights into Carbon Utilization and Element Cycling Functions of Hydrothermarchaeota in Hydrothermal Sediment.</title>
        <authorList>
            <person name="Zhou Z."/>
            <person name="Liu Y."/>
            <person name="Xu W."/>
            <person name="Pan J."/>
            <person name="Luo Z.H."/>
            <person name="Li M."/>
        </authorList>
    </citation>
    <scope>NUCLEOTIDE SEQUENCE [LARGE SCALE GENOMIC DNA]</scope>
    <source>
        <strain evidence="5">HyVt-443</strain>
    </source>
</reference>
<evidence type="ECO:0000259" key="4">
    <source>
        <dbReference type="Pfam" id="PF05175"/>
    </source>
</evidence>
<sequence>MGSTPRIGADTRQWLEQLRRDIVFTETIRGQSLTFHTTWGLFSPKGLDEGSRLLLDHLEVAPDDDTLDLGCGYGPLGLTLARLAPEGTSLLVDKDFVAVDYSRRNARINRIDNVEIFLSNGFDQVGEERRFDLIVSNLPAKTGKELYYLYFYDALLRMNPGARFYVVTISGLRRFVQRAFNEVFGNYRKLKQGRSYTVAMARFDP</sequence>